<dbReference type="GO" id="GO:0031369">
    <property type="term" value="F:translation initiation factor binding"/>
    <property type="evidence" value="ECO:0007669"/>
    <property type="project" value="TreeGrafter"/>
</dbReference>
<comment type="subcellular location">
    <subcellularLocation>
        <location evidence="1">Nucleus</location>
        <location evidence="1">Nuclear pore complex</location>
    </subcellularLocation>
</comment>
<dbReference type="PANTHER" id="PTHR12960">
    <property type="entry name" value="GLE-1-RELATED"/>
    <property type="match status" value="1"/>
</dbReference>
<evidence type="ECO:0000256" key="9">
    <source>
        <dbReference type="ARBA" id="ARBA00026227"/>
    </source>
</evidence>
<dbReference type="GO" id="GO:0000822">
    <property type="term" value="F:inositol hexakisphosphate binding"/>
    <property type="evidence" value="ECO:0007669"/>
    <property type="project" value="TreeGrafter"/>
</dbReference>
<dbReference type="GO" id="GO:0015031">
    <property type="term" value="P:protein transport"/>
    <property type="evidence" value="ECO:0007669"/>
    <property type="project" value="UniProtKB-KW"/>
</dbReference>
<dbReference type="InterPro" id="IPR012476">
    <property type="entry name" value="GLE1"/>
</dbReference>
<feature type="region of interest" description="Disordered" evidence="11">
    <location>
        <begin position="235"/>
        <end position="322"/>
    </location>
</feature>
<evidence type="ECO:0000256" key="8">
    <source>
        <dbReference type="ARBA" id="ARBA00023242"/>
    </source>
</evidence>
<evidence type="ECO:0000256" key="4">
    <source>
        <dbReference type="ARBA" id="ARBA00022816"/>
    </source>
</evidence>
<keyword evidence="8" id="KW-0539">Nucleus</keyword>
<dbReference type="GeneID" id="90072247"/>
<dbReference type="Proteomes" id="UP001360560">
    <property type="component" value="Unassembled WGS sequence"/>
</dbReference>
<evidence type="ECO:0000256" key="5">
    <source>
        <dbReference type="ARBA" id="ARBA00022927"/>
    </source>
</evidence>
<evidence type="ECO:0000313" key="13">
    <source>
        <dbReference type="Proteomes" id="UP001360560"/>
    </source>
</evidence>
<dbReference type="RefSeq" id="XP_064851268.1">
    <property type="nucleotide sequence ID" value="XM_064995196.1"/>
</dbReference>
<dbReference type="Pfam" id="PF07817">
    <property type="entry name" value="GLE1"/>
    <property type="match status" value="1"/>
</dbReference>
<dbReference type="GO" id="GO:0044614">
    <property type="term" value="C:nuclear pore cytoplasmic filaments"/>
    <property type="evidence" value="ECO:0007669"/>
    <property type="project" value="TreeGrafter"/>
</dbReference>
<reference evidence="12 13" key="1">
    <citation type="journal article" date="2023" name="Elife">
        <title>Identification of key yeast species and microbe-microbe interactions impacting larval growth of Drosophila in the wild.</title>
        <authorList>
            <person name="Mure A."/>
            <person name="Sugiura Y."/>
            <person name="Maeda R."/>
            <person name="Honda K."/>
            <person name="Sakurai N."/>
            <person name="Takahashi Y."/>
            <person name="Watada M."/>
            <person name="Katoh T."/>
            <person name="Gotoh A."/>
            <person name="Gotoh Y."/>
            <person name="Taniguchi I."/>
            <person name="Nakamura K."/>
            <person name="Hayashi T."/>
            <person name="Katayama T."/>
            <person name="Uemura T."/>
            <person name="Hattori Y."/>
        </authorList>
    </citation>
    <scope>NUCLEOTIDE SEQUENCE [LARGE SCALE GENOMIC DNA]</scope>
    <source>
        <strain evidence="12 13">SC-9</strain>
    </source>
</reference>
<dbReference type="AlphaFoldDB" id="A0AAV5QHL7"/>
<dbReference type="InterPro" id="IPR038506">
    <property type="entry name" value="GLE1-like_sf"/>
</dbReference>
<name>A0AAV5QHL7_9ASCO</name>
<keyword evidence="13" id="KW-1185">Reference proteome</keyword>
<evidence type="ECO:0000256" key="2">
    <source>
        <dbReference type="ARBA" id="ARBA00011056"/>
    </source>
</evidence>
<comment type="caution">
    <text evidence="12">The sequence shown here is derived from an EMBL/GenBank/DDBJ whole genome shotgun (WGS) entry which is preliminary data.</text>
</comment>
<organism evidence="12 13">
    <name type="scientific">Saccharomycopsis crataegensis</name>
    <dbReference type="NCBI Taxonomy" id="43959"/>
    <lineage>
        <taxon>Eukaryota</taxon>
        <taxon>Fungi</taxon>
        <taxon>Dikarya</taxon>
        <taxon>Ascomycota</taxon>
        <taxon>Saccharomycotina</taxon>
        <taxon>Saccharomycetes</taxon>
        <taxon>Saccharomycopsidaceae</taxon>
        <taxon>Saccharomycopsis</taxon>
    </lineage>
</organism>
<sequence>MVQFSADFDYDKSDYSDSEFSDDNSIPEFKSFVTINNGTSTPIKSSNKISFKQPEPRRLFTDVHDENTKGRSGALKFSYPQDTSINSIISAENQITTNNNVPGQVSPDEVMELELGLQNMDMGPSIDKIMNPKALGGRAVDFIKESNQQQTEIVNDLCEEFHDRIFEDVDKESEALNSNFETLKDGYGAIIDHVMDSISERSHKRDDEIGKLVGKLQQIRHAKLEKEKERIRLEEERKRREEEERRRKEEERRRKEEERKRKEEEERKRALEEAKKKALEEEKKRKEEELRRKQEQEKKSQEQKAKRAEELKKKEEAAKSGAAFTDQTNIETELMKYRQVCLDYRENIKNKMKLAELKDLRTKCTKIRRKLNPRFGQLTNSVSKLNSITADIFQVLDEARTVGSPNPNDEINRFAFKWIMYIISKLIIRQAESEISVSMKSGIPLARLVVYLTVKYPELQEILFAKFAKKCPFIIGYSCSSETVEGRIRMGWKYESKEDKKWETDLKYCERLGGMLVVWSMMSTVKFSDNEQIVRVLGLNAIVPPINISQSWLMVSRLLNSERSFVTNATFYMFCTWVEAAGNEFSQAYGKQGQKLLTVLCCDFPQSFTGEKFTSASKLITLGEEWKNSGKFGKLEPMEP</sequence>
<gene>
    <name evidence="12" type="ORF">DASC09_015930</name>
</gene>
<keyword evidence="5" id="KW-0653">Protein transport</keyword>
<dbReference type="GO" id="GO:0005737">
    <property type="term" value="C:cytoplasm"/>
    <property type="evidence" value="ECO:0007669"/>
    <property type="project" value="TreeGrafter"/>
</dbReference>
<dbReference type="PANTHER" id="PTHR12960:SF0">
    <property type="entry name" value="MRNA EXPORT FACTOR GLE1"/>
    <property type="match status" value="1"/>
</dbReference>
<evidence type="ECO:0000256" key="3">
    <source>
        <dbReference type="ARBA" id="ARBA00022448"/>
    </source>
</evidence>
<protein>
    <recommendedName>
        <fullName evidence="9">mRNA export factor GLE1</fullName>
    </recommendedName>
    <alternativeName>
        <fullName evidence="10">Nucleoporin GLE1</fullName>
    </alternativeName>
</protein>
<feature type="compositionally biased region" description="Basic and acidic residues" evidence="11">
    <location>
        <begin position="235"/>
        <end position="318"/>
    </location>
</feature>
<evidence type="ECO:0000313" key="12">
    <source>
        <dbReference type="EMBL" id="GMM34268.1"/>
    </source>
</evidence>
<feature type="region of interest" description="Disordered" evidence="11">
    <location>
        <begin position="1"/>
        <end position="22"/>
    </location>
</feature>
<keyword evidence="4" id="KW-0509">mRNA transport</keyword>
<keyword evidence="3" id="KW-0813">Transport</keyword>
<evidence type="ECO:0000256" key="1">
    <source>
        <dbReference type="ARBA" id="ARBA00004567"/>
    </source>
</evidence>
<dbReference type="EMBL" id="BTFZ01000002">
    <property type="protein sequence ID" value="GMM34268.1"/>
    <property type="molecule type" value="Genomic_DNA"/>
</dbReference>
<dbReference type="Gene3D" id="1.25.40.510">
    <property type="entry name" value="GLE1-like"/>
    <property type="match status" value="1"/>
</dbReference>
<proteinExistence type="inferred from homology"/>
<keyword evidence="6" id="KW-0811">Translocation</keyword>
<accession>A0AAV5QHL7</accession>
<evidence type="ECO:0000256" key="10">
    <source>
        <dbReference type="ARBA" id="ARBA00029983"/>
    </source>
</evidence>
<dbReference type="GO" id="GO:0005543">
    <property type="term" value="F:phospholipid binding"/>
    <property type="evidence" value="ECO:0007669"/>
    <property type="project" value="TreeGrafter"/>
</dbReference>
<dbReference type="GO" id="GO:0016973">
    <property type="term" value="P:poly(A)+ mRNA export from nucleus"/>
    <property type="evidence" value="ECO:0007669"/>
    <property type="project" value="InterPro"/>
</dbReference>
<evidence type="ECO:0000256" key="6">
    <source>
        <dbReference type="ARBA" id="ARBA00023010"/>
    </source>
</evidence>
<evidence type="ECO:0000256" key="7">
    <source>
        <dbReference type="ARBA" id="ARBA00023132"/>
    </source>
</evidence>
<comment type="similarity">
    <text evidence="2">Belongs to the GLE1 family.</text>
</comment>
<evidence type="ECO:0000256" key="11">
    <source>
        <dbReference type="SAM" id="MobiDB-lite"/>
    </source>
</evidence>
<keyword evidence="7" id="KW-0906">Nuclear pore complex</keyword>